<organism evidence="2 3">
    <name type="scientific">Nostocoides japonicum T1-X7</name>
    <dbReference type="NCBI Taxonomy" id="1194083"/>
    <lineage>
        <taxon>Bacteria</taxon>
        <taxon>Bacillati</taxon>
        <taxon>Actinomycetota</taxon>
        <taxon>Actinomycetes</taxon>
        <taxon>Micrococcales</taxon>
        <taxon>Intrasporangiaceae</taxon>
        <taxon>Nostocoides</taxon>
    </lineage>
</organism>
<reference evidence="2 3" key="1">
    <citation type="journal article" date="2013" name="ISME J.">
        <title>A metabolic model for members of the genus Tetrasphaera involved in enhanced biological phosphorus removal.</title>
        <authorList>
            <person name="Kristiansen R."/>
            <person name="Nguyen H.T.T."/>
            <person name="Saunders A.M."/>
            <person name="Nielsen J.L."/>
            <person name="Wimmer R."/>
            <person name="Le V.Q."/>
            <person name="McIlroy S.J."/>
            <person name="Petrovski S."/>
            <person name="Seviour R.J."/>
            <person name="Calteau A."/>
            <person name="Nielsen K.L."/>
            <person name="Nielsen P.H."/>
        </authorList>
    </citation>
    <scope>NUCLEOTIDE SEQUENCE [LARGE SCALE GENOMIC DNA]</scope>
    <source>
        <strain evidence="2 3">T1-X7</strain>
    </source>
</reference>
<protein>
    <submittedName>
        <fullName evidence="2">Uncharacterized protein</fullName>
    </submittedName>
</protein>
<sequence length="142" mass="14357">MAGAYAETGRSWSGPAAATARRRGGDLVVALEEVAGELEKGAEALRDHAVRLADLTDRGRRLEEEAAAHGLLLGANGPAPAPGIRGEADAVAAARLEAARATLGERWAGLLAESSAAAADLGIALDEARRGLAGAATALRSR</sequence>
<evidence type="ECO:0000256" key="1">
    <source>
        <dbReference type="SAM" id="MobiDB-lite"/>
    </source>
</evidence>
<feature type="region of interest" description="Disordered" evidence="1">
    <location>
        <begin position="1"/>
        <end position="22"/>
    </location>
</feature>
<dbReference type="AlphaFoldDB" id="A0A077M136"/>
<dbReference type="Proteomes" id="UP000035721">
    <property type="component" value="Unassembled WGS sequence"/>
</dbReference>
<dbReference type="EMBL" id="CAJB01000272">
    <property type="protein sequence ID" value="CCH78787.1"/>
    <property type="molecule type" value="Genomic_DNA"/>
</dbReference>
<evidence type="ECO:0000313" key="2">
    <source>
        <dbReference type="EMBL" id="CCH78787.1"/>
    </source>
</evidence>
<proteinExistence type="predicted"/>
<keyword evidence="3" id="KW-1185">Reference proteome</keyword>
<gene>
    <name evidence="2" type="ORF">BN12_3430001</name>
</gene>
<accession>A0A077M136</accession>
<evidence type="ECO:0000313" key="3">
    <source>
        <dbReference type="Proteomes" id="UP000035721"/>
    </source>
</evidence>
<comment type="caution">
    <text evidence="2">The sequence shown here is derived from an EMBL/GenBank/DDBJ whole genome shotgun (WGS) entry which is preliminary data.</text>
</comment>
<name>A0A077M136_9MICO</name>